<organism evidence="2 3">
    <name type="scientific">Rickenella mellea</name>
    <dbReference type="NCBI Taxonomy" id="50990"/>
    <lineage>
        <taxon>Eukaryota</taxon>
        <taxon>Fungi</taxon>
        <taxon>Dikarya</taxon>
        <taxon>Basidiomycota</taxon>
        <taxon>Agaricomycotina</taxon>
        <taxon>Agaricomycetes</taxon>
        <taxon>Hymenochaetales</taxon>
        <taxon>Rickenellaceae</taxon>
        <taxon>Rickenella</taxon>
    </lineage>
</organism>
<dbReference type="AlphaFoldDB" id="A0A4Y7QFR6"/>
<feature type="region of interest" description="Disordered" evidence="1">
    <location>
        <begin position="151"/>
        <end position="178"/>
    </location>
</feature>
<feature type="compositionally biased region" description="Low complexity" evidence="1">
    <location>
        <begin position="340"/>
        <end position="349"/>
    </location>
</feature>
<feature type="compositionally biased region" description="Low complexity" evidence="1">
    <location>
        <begin position="1"/>
        <end position="16"/>
    </location>
</feature>
<feature type="region of interest" description="Disordered" evidence="1">
    <location>
        <begin position="209"/>
        <end position="257"/>
    </location>
</feature>
<sequence length="536" mass="58638">MHSRRSAAVSSLSLVLPHPPLPKPSSSTHTARESRTSPRTPRSSNASTPPILFRIDTVAPRNSTDSWNSSNCDAGEDEIEWEWKPDQIALLTKTLDTLPSHILTPFHGPIPPSNLLDKIARSIAYARGPLEWPHSVRGTRAKLLELARARAKESDSPQNSHAFDIPEEEVLQQTTNIPQKQRLYRQSSMDFLQSEKLKHEDTIDRLSSRLQRADRVIPNPACHPYARSGSRSPSPAPVGHRPYHQNDGFDLNSGTTFDLRSRSSASSLASSANRAPRLRRSTTLISCLPSIQAGVASTCNVTSNSRLRPVESIKRSESFSSPNMNGLGHTLKRAPSFGASSIRSVSSRMSVDDDKEKENSPKKEVKQKDLDVYPSSDEEEKVRSRSRVKKPRTTKRPSSPSDGPGEQQKSISKKASRVSTKSACSTPNSTVRAKKSKARPALSAGLFGAELPNPQQDPTPPAPIPAHAIVPAQLQLPSEMPATPLPVKTLRRVKTTNFPSRPSRRISFGSIAPPVQEETEGGEGTGFGLESAFQMN</sequence>
<keyword evidence="3" id="KW-1185">Reference proteome</keyword>
<feature type="compositionally biased region" description="Low complexity" evidence="1">
    <location>
        <begin position="224"/>
        <end position="233"/>
    </location>
</feature>
<dbReference type="STRING" id="50990.A0A4Y7QFR6"/>
<feature type="compositionally biased region" description="Basic residues" evidence="1">
    <location>
        <begin position="384"/>
        <end position="395"/>
    </location>
</feature>
<dbReference type="VEuPathDB" id="FungiDB:BD410DRAFT_837182"/>
<name>A0A4Y7QFR6_9AGAM</name>
<evidence type="ECO:0000313" key="3">
    <source>
        <dbReference type="Proteomes" id="UP000294933"/>
    </source>
</evidence>
<dbReference type="Proteomes" id="UP000294933">
    <property type="component" value="Unassembled WGS sequence"/>
</dbReference>
<dbReference type="EMBL" id="ML170163">
    <property type="protein sequence ID" value="TDL25709.1"/>
    <property type="molecule type" value="Genomic_DNA"/>
</dbReference>
<feature type="compositionally biased region" description="Basic and acidic residues" evidence="1">
    <location>
        <begin position="350"/>
        <end position="371"/>
    </location>
</feature>
<feature type="region of interest" description="Disordered" evidence="1">
    <location>
        <begin position="496"/>
        <end position="536"/>
    </location>
</feature>
<gene>
    <name evidence="2" type="ORF">BD410DRAFT_837182</name>
</gene>
<dbReference type="OrthoDB" id="433738at2759"/>
<evidence type="ECO:0000256" key="1">
    <source>
        <dbReference type="SAM" id="MobiDB-lite"/>
    </source>
</evidence>
<feature type="compositionally biased region" description="Pro residues" evidence="1">
    <location>
        <begin position="455"/>
        <end position="464"/>
    </location>
</feature>
<feature type="compositionally biased region" description="Polar residues" evidence="1">
    <location>
        <begin position="417"/>
        <end position="431"/>
    </location>
</feature>
<feature type="region of interest" description="Disordered" evidence="1">
    <location>
        <begin position="309"/>
        <end position="465"/>
    </location>
</feature>
<evidence type="ECO:0000313" key="2">
    <source>
        <dbReference type="EMBL" id="TDL25709.1"/>
    </source>
</evidence>
<accession>A0A4Y7QFR6</accession>
<feature type="compositionally biased region" description="Low complexity" evidence="1">
    <location>
        <begin position="37"/>
        <end position="50"/>
    </location>
</feature>
<reference evidence="2 3" key="1">
    <citation type="submission" date="2018-06" db="EMBL/GenBank/DDBJ databases">
        <title>A transcriptomic atlas of mushroom development highlights an independent origin of complex multicellularity.</title>
        <authorList>
            <consortium name="DOE Joint Genome Institute"/>
            <person name="Krizsan K."/>
            <person name="Almasi E."/>
            <person name="Merenyi Z."/>
            <person name="Sahu N."/>
            <person name="Viragh M."/>
            <person name="Koszo T."/>
            <person name="Mondo S."/>
            <person name="Kiss B."/>
            <person name="Balint B."/>
            <person name="Kues U."/>
            <person name="Barry K."/>
            <person name="Hegedus J.C."/>
            <person name="Henrissat B."/>
            <person name="Johnson J."/>
            <person name="Lipzen A."/>
            <person name="Ohm R."/>
            <person name="Nagy I."/>
            <person name="Pangilinan J."/>
            <person name="Yan J."/>
            <person name="Xiong Y."/>
            <person name="Grigoriev I.V."/>
            <person name="Hibbett D.S."/>
            <person name="Nagy L.G."/>
        </authorList>
    </citation>
    <scope>NUCLEOTIDE SEQUENCE [LARGE SCALE GENOMIC DNA]</scope>
    <source>
        <strain evidence="2 3">SZMC22713</strain>
    </source>
</reference>
<protein>
    <submittedName>
        <fullName evidence="2">Uncharacterized protein</fullName>
    </submittedName>
</protein>
<proteinExistence type="predicted"/>
<feature type="region of interest" description="Disordered" evidence="1">
    <location>
        <begin position="1"/>
        <end position="50"/>
    </location>
</feature>